<keyword evidence="10 17" id="KW-1133">Transmembrane helix</keyword>
<reference evidence="18 19" key="1">
    <citation type="submission" date="2016-02" db="EMBL/GenBank/DDBJ databases">
        <title>Comparison of Clostridium stercorarium subspecies using comparative genomics and transcriptomics.</title>
        <authorList>
            <person name="Schellenberg J."/>
            <person name="Thallinger G."/>
            <person name="Levin D.B."/>
            <person name="Zhang X."/>
            <person name="Alvare G."/>
            <person name="Fristensky B."/>
            <person name="Sparling R."/>
        </authorList>
    </citation>
    <scope>NUCLEOTIDE SEQUENCE [LARGE SCALE GENOMIC DNA]</scope>
    <source>
        <strain evidence="18 19">DSM 2910</strain>
    </source>
</reference>
<comment type="similarity">
    <text evidence="2 17">Belongs to the UppP family.</text>
</comment>
<comment type="catalytic activity">
    <reaction evidence="16 17">
        <text>di-trans,octa-cis-undecaprenyl diphosphate + H2O = di-trans,octa-cis-undecaprenyl phosphate + phosphate + H(+)</text>
        <dbReference type="Rhea" id="RHEA:28094"/>
        <dbReference type="ChEBI" id="CHEBI:15377"/>
        <dbReference type="ChEBI" id="CHEBI:15378"/>
        <dbReference type="ChEBI" id="CHEBI:43474"/>
        <dbReference type="ChEBI" id="CHEBI:58405"/>
        <dbReference type="ChEBI" id="CHEBI:60392"/>
        <dbReference type="EC" id="3.6.1.27"/>
    </reaction>
</comment>
<dbReference type="AlphaFoldDB" id="A0A1B1YFT0"/>
<comment type="subcellular location">
    <subcellularLocation>
        <location evidence="1 17">Cell membrane</location>
        <topology evidence="1 17">Multi-pass membrane protein</topology>
    </subcellularLocation>
</comment>
<dbReference type="HAMAP" id="MF_01006">
    <property type="entry name" value="Undec_diphosphatase"/>
    <property type="match status" value="1"/>
</dbReference>
<evidence type="ECO:0000256" key="6">
    <source>
        <dbReference type="ARBA" id="ARBA00022692"/>
    </source>
</evidence>
<evidence type="ECO:0000256" key="11">
    <source>
        <dbReference type="ARBA" id="ARBA00023136"/>
    </source>
</evidence>
<dbReference type="GO" id="GO:0005886">
    <property type="term" value="C:plasma membrane"/>
    <property type="evidence" value="ECO:0007669"/>
    <property type="project" value="UniProtKB-SubCell"/>
</dbReference>
<evidence type="ECO:0000313" key="18">
    <source>
        <dbReference type="EMBL" id="ANW99618.1"/>
    </source>
</evidence>
<dbReference type="RefSeq" id="WP_015360039.1">
    <property type="nucleotide sequence ID" value="NZ_CP014672.1"/>
</dbReference>
<evidence type="ECO:0000256" key="13">
    <source>
        <dbReference type="ARBA" id="ARBA00023316"/>
    </source>
</evidence>
<dbReference type="PANTHER" id="PTHR30622:SF2">
    <property type="entry name" value="UNDECAPRENYL-DIPHOSPHATASE"/>
    <property type="match status" value="1"/>
</dbReference>
<dbReference type="Pfam" id="PF02673">
    <property type="entry name" value="BacA"/>
    <property type="match status" value="1"/>
</dbReference>
<evidence type="ECO:0000256" key="3">
    <source>
        <dbReference type="ARBA" id="ARBA00012374"/>
    </source>
</evidence>
<feature type="transmembrane region" description="Helical" evidence="17">
    <location>
        <begin position="176"/>
        <end position="197"/>
    </location>
</feature>
<keyword evidence="5 17" id="KW-1003">Cell membrane</keyword>
<organism evidence="18 19">
    <name type="scientific">Thermoclostridium stercorarium subsp. thermolacticum DSM 2910</name>
    <dbReference type="NCBI Taxonomy" id="1121336"/>
    <lineage>
        <taxon>Bacteria</taxon>
        <taxon>Bacillati</taxon>
        <taxon>Bacillota</taxon>
        <taxon>Clostridia</taxon>
        <taxon>Eubacteriales</taxon>
        <taxon>Oscillospiraceae</taxon>
        <taxon>Thermoclostridium</taxon>
    </lineage>
</organism>
<dbReference type="GO" id="GO:0050380">
    <property type="term" value="F:undecaprenyl-diphosphatase activity"/>
    <property type="evidence" value="ECO:0007669"/>
    <property type="project" value="UniProtKB-UniRule"/>
</dbReference>
<evidence type="ECO:0000313" key="19">
    <source>
        <dbReference type="Proteomes" id="UP000092971"/>
    </source>
</evidence>
<evidence type="ECO:0000256" key="12">
    <source>
        <dbReference type="ARBA" id="ARBA00023251"/>
    </source>
</evidence>
<name>A0A1B1YFT0_THEST</name>
<evidence type="ECO:0000256" key="4">
    <source>
        <dbReference type="ARBA" id="ARBA00021581"/>
    </source>
</evidence>
<evidence type="ECO:0000256" key="9">
    <source>
        <dbReference type="ARBA" id="ARBA00022984"/>
    </source>
</evidence>
<accession>A0A1B1YFT0</accession>
<dbReference type="EC" id="3.6.1.27" evidence="3 17"/>
<proteinExistence type="inferred from homology"/>
<evidence type="ECO:0000256" key="8">
    <source>
        <dbReference type="ARBA" id="ARBA00022960"/>
    </source>
</evidence>
<keyword evidence="11 17" id="KW-0472">Membrane</keyword>
<evidence type="ECO:0000256" key="5">
    <source>
        <dbReference type="ARBA" id="ARBA00022475"/>
    </source>
</evidence>
<keyword evidence="13 17" id="KW-0961">Cell wall biogenesis/degradation</keyword>
<protein>
    <recommendedName>
        <fullName evidence="4 17">Undecaprenyl-diphosphatase</fullName>
        <ecNumber evidence="3 17">3.6.1.27</ecNumber>
    </recommendedName>
    <alternativeName>
        <fullName evidence="15 17">Bacitracin resistance protein</fullName>
    </alternativeName>
    <alternativeName>
        <fullName evidence="14 17">Undecaprenyl pyrophosphate phosphatase</fullName>
    </alternativeName>
</protein>
<evidence type="ECO:0000256" key="15">
    <source>
        <dbReference type="ARBA" id="ARBA00032932"/>
    </source>
</evidence>
<keyword evidence="6 17" id="KW-0812">Transmembrane</keyword>
<feature type="transmembrane region" description="Helical" evidence="17">
    <location>
        <begin position="71"/>
        <end position="92"/>
    </location>
</feature>
<comment type="function">
    <text evidence="17">Catalyzes the dephosphorylation of undecaprenyl diphosphate (UPP). Confers resistance to bacitracin.</text>
</comment>
<keyword evidence="12 17" id="KW-0046">Antibiotic resistance</keyword>
<comment type="miscellaneous">
    <text evidence="17">Bacitracin is thought to be involved in the inhibition of peptidoglycan synthesis by sequestering undecaprenyl diphosphate, thereby reducing the pool of lipid carrier available.</text>
</comment>
<dbReference type="GO" id="GO:0071555">
    <property type="term" value="P:cell wall organization"/>
    <property type="evidence" value="ECO:0007669"/>
    <property type="project" value="UniProtKB-KW"/>
</dbReference>
<evidence type="ECO:0000256" key="14">
    <source>
        <dbReference type="ARBA" id="ARBA00032707"/>
    </source>
</evidence>
<evidence type="ECO:0000256" key="17">
    <source>
        <dbReference type="HAMAP-Rule" id="MF_01006"/>
    </source>
</evidence>
<evidence type="ECO:0000256" key="10">
    <source>
        <dbReference type="ARBA" id="ARBA00022989"/>
    </source>
</evidence>
<sequence>MSIIEAIILGIVQGLTEFLPVSSSGHLVLLQKVFNIEEGALTFDIALHFATLLAVVVVYRKKIFEMLRNPFSKLPLYIIVGTIPIAVLGLLLNDLVESIFETGSTLGTGFIFTGLVLMYAESTGEKSKNIEQMGIKDPLLIGTSQAIAMLPAVSRSGMTISTALALGIERKTAADFSFLLSIPAILGAVVVDLYKVVKTGGSGLAAIGTAQFAAGMIFAAVSGFIAVKFMISLIQKKKLKYFSYYLWIIGALVLADQLFLHIFF</sequence>
<keyword evidence="8 17" id="KW-0133">Cell shape</keyword>
<dbReference type="EMBL" id="CP014672">
    <property type="protein sequence ID" value="ANW99618.1"/>
    <property type="molecule type" value="Genomic_DNA"/>
</dbReference>
<dbReference type="PANTHER" id="PTHR30622">
    <property type="entry name" value="UNDECAPRENYL-DIPHOSPHATASE"/>
    <property type="match status" value="1"/>
</dbReference>
<dbReference type="Proteomes" id="UP000092971">
    <property type="component" value="Chromosome"/>
</dbReference>
<dbReference type="OrthoDB" id="9808289at2"/>
<dbReference type="InterPro" id="IPR003824">
    <property type="entry name" value="UppP"/>
</dbReference>
<gene>
    <name evidence="17" type="primary">uppP</name>
    <name evidence="18" type="ORF">CSTERTH_11520</name>
</gene>
<keyword evidence="9 17" id="KW-0573">Peptidoglycan synthesis</keyword>
<evidence type="ECO:0000256" key="2">
    <source>
        <dbReference type="ARBA" id="ARBA00010621"/>
    </source>
</evidence>
<feature type="transmembrane region" description="Helical" evidence="17">
    <location>
        <begin position="242"/>
        <end position="263"/>
    </location>
</feature>
<evidence type="ECO:0000256" key="16">
    <source>
        <dbReference type="ARBA" id="ARBA00047594"/>
    </source>
</evidence>
<dbReference type="NCBIfam" id="TIGR00753">
    <property type="entry name" value="undec_PP_bacA"/>
    <property type="match status" value="1"/>
</dbReference>
<dbReference type="GO" id="GO:0008360">
    <property type="term" value="P:regulation of cell shape"/>
    <property type="evidence" value="ECO:0007669"/>
    <property type="project" value="UniProtKB-KW"/>
</dbReference>
<evidence type="ECO:0000256" key="1">
    <source>
        <dbReference type="ARBA" id="ARBA00004651"/>
    </source>
</evidence>
<dbReference type="GO" id="GO:0009252">
    <property type="term" value="P:peptidoglycan biosynthetic process"/>
    <property type="evidence" value="ECO:0007669"/>
    <property type="project" value="UniProtKB-KW"/>
</dbReference>
<evidence type="ECO:0000256" key="7">
    <source>
        <dbReference type="ARBA" id="ARBA00022801"/>
    </source>
</evidence>
<feature type="transmembrane region" description="Helical" evidence="17">
    <location>
        <begin position="98"/>
        <end position="120"/>
    </location>
</feature>
<feature type="transmembrane region" description="Helical" evidence="17">
    <location>
        <begin position="39"/>
        <end position="59"/>
    </location>
</feature>
<dbReference type="GO" id="GO:0046677">
    <property type="term" value="P:response to antibiotic"/>
    <property type="evidence" value="ECO:0007669"/>
    <property type="project" value="UniProtKB-UniRule"/>
</dbReference>
<feature type="transmembrane region" description="Helical" evidence="17">
    <location>
        <begin position="203"/>
        <end position="230"/>
    </location>
</feature>
<keyword evidence="7 17" id="KW-0378">Hydrolase</keyword>